<dbReference type="AlphaFoldDB" id="A0AAD3M2B8"/>
<gene>
    <name evidence="3" type="ORF">AKAME5_000068900</name>
</gene>
<keyword evidence="4" id="KW-1185">Reference proteome</keyword>
<dbReference type="PANTHER" id="PTHR47055:SF3">
    <property type="entry name" value="PHORBOL-ESTER_DAG-TYPE DOMAIN-CONTAINING PROTEIN"/>
    <property type="match status" value="1"/>
</dbReference>
<protein>
    <submittedName>
        <fullName evidence="3">PiggyBac transposable element-derived protein 3-like protein</fullName>
    </submittedName>
</protein>
<feature type="region of interest" description="Disordered" evidence="1">
    <location>
        <begin position="1"/>
        <end position="83"/>
    </location>
</feature>
<sequence>MVVVPAHPAISEDDDIETFDTPDLSEEDPSVKQRCVQPTVEVLEDEDNDHDGKDNIYDHNNNRYEDNDQPAPQAKRPTKEKTSTARLTTWKMVDLNNPALPEYQHSSPDFVGTHFEYFSRYFSPQVIKHITYQTTLYATQKDINTTFTTTEDEMLPPTVIFADNFFTSLGLVRYLKDKNCSYTTSDDGILAFRWKDNKIVTLLSTDMGVDPMSSVHRYYSETKQKEEVSCPAVIKTYNPNMEVTDKSDMLVHLYHSPMKSKRW</sequence>
<feature type="domain" description="PiggyBac transposable element-derived protein" evidence="2">
    <location>
        <begin position="188"/>
        <end position="263"/>
    </location>
</feature>
<comment type="caution">
    <text evidence="3">The sequence shown here is derived from an EMBL/GenBank/DDBJ whole genome shotgun (WGS) entry which is preliminary data.</text>
</comment>
<evidence type="ECO:0000313" key="4">
    <source>
        <dbReference type="Proteomes" id="UP001279410"/>
    </source>
</evidence>
<feature type="compositionally biased region" description="Basic and acidic residues" evidence="1">
    <location>
        <begin position="50"/>
        <end position="66"/>
    </location>
</feature>
<accession>A0AAD3M2B8</accession>
<dbReference type="Proteomes" id="UP001279410">
    <property type="component" value="Unassembled WGS sequence"/>
</dbReference>
<dbReference type="EMBL" id="BRZM01000002">
    <property type="protein sequence ID" value="GLD46317.1"/>
    <property type="molecule type" value="Genomic_DNA"/>
</dbReference>
<evidence type="ECO:0000313" key="3">
    <source>
        <dbReference type="EMBL" id="GLD46317.1"/>
    </source>
</evidence>
<dbReference type="PANTHER" id="PTHR47055">
    <property type="entry name" value="DDE_TNP_1_7 DOMAIN-CONTAINING PROTEIN"/>
    <property type="match status" value="1"/>
</dbReference>
<organism evidence="3 4">
    <name type="scientific">Lates japonicus</name>
    <name type="common">Japanese lates</name>
    <dbReference type="NCBI Taxonomy" id="270547"/>
    <lineage>
        <taxon>Eukaryota</taxon>
        <taxon>Metazoa</taxon>
        <taxon>Chordata</taxon>
        <taxon>Craniata</taxon>
        <taxon>Vertebrata</taxon>
        <taxon>Euteleostomi</taxon>
        <taxon>Actinopterygii</taxon>
        <taxon>Neopterygii</taxon>
        <taxon>Teleostei</taxon>
        <taxon>Neoteleostei</taxon>
        <taxon>Acanthomorphata</taxon>
        <taxon>Carangaria</taxon>
        <taxon>Carangaria incertae sedis</taxon>
        <taxon>Centropomidae</taxon>
        <taxon>Lates</taxon>
    </lineage>
</organism>
<dbReference type="InterPro" id="IPR029526">
    <property type="entry name" value="PGBD"/>
</dbReference>
<evidence type="ECO:0000256" key="1">
    <source>
        <dbReference type="SAM" id="MobiDB-lite"/>
    </source>
</evidence>
<dbReference type="GO" id="GO:0043565">
    <property type="term" value="F:sequence-specific DNA binding"/>
    <property type="evidence" value="ECO:0007669"/>
    <property type="project" value="TreeGrafter"/>
</dbReference>
<evidence type="ECO:0000259" key="2">
    <source>
        <dbReference type="Pfam" id="PF13843"/>
    </source>
</evidence>
<name>A0AAD3M2B8_LATJO</name>
<dbReference type="Pfam" id="PF13843">
    <property type="entry name" value="DDE_Tnp_1_7"/>
    <property type="match status" value="1"/>
</dbReference>
<proteinExistence type="predicted"/>
<dbReference type="InterPro" id="IPR052638">
    <property type="entry name" value="PiggyBac_TE-derived"/>
</dbReference>
<reference evidence="3" key="1">
    <citation type="submission" date="2022-08" db="EMBL/GenBank/DDBJ databases">
        <title>Genome sequencing of akame (Lates japonicus).</title>
        <authorList>
            <person name="Hashiguchi Y."/>
            <person name="Takahashi H."/>
        </authorList>
    </citation>
    <scope>NUCLEOTIDE SEQUENCE</scope>
    <source>
        <strain evidence="3">Kochi</strain>
    </source>
</reference>
<feature type="compositionally biased region" description="Acidic residues" evidence="1">
    <location>
        <begin position="11"/>
        <end position="28"/>
    </location>
</feature>